<dbReference type="RefSeq" id="WP_183413252.1">
    <property type="nucleotide sequence ID" value="NZ_JACHYB010000001.1"/>
</dbReference>
<reference evidence="2 3" key="1">
    <citation type="submission" date="2020-08" db="EMBL/GenBank/DDBJ databases">
        <title>Genomic Encyclopedia of Type Strains, Phase IV (KMG-IV): sequencing the most valuable type-strain genomes for metagenomic binning, comparative biology and taxonomic classification.</title>
        <authorList>
            <person name="Goeker M."/>
        </authorList>
    </citation>
    <scope>NUCLEOTIDE SEQUENCE [LARGE SCALE GENOMIC DNA]</scope>
    <source>
        <strain evidence="2 3">DSM 27471</strain>
    </source>
</reference>
<evidence type="ECO:0000313" key="3">
    <source>
        <dbReference type="Proteomes" id="UP000544222"/>
    </source>
</evidence>
<organism evidence="2 3">
    <name type="scientific">Microbacter margulisiae</name>
    <dbReference type="NCBI Taxonomy" id="1350067"/>
    <lineage>
        <taxon>Bacteria</taxon>
        <taxon>Pseudomonadati</taxon>
        <taxon>Bacteroidota</taxon>
        <taxon>Bacteroidia</taxon>
        <taxon>Bacteroidales</taxon>
        <taxon>Porphyromonadaceae</taxon>
        <taxon>Microbacter</taxon>
    </lineage>
</organism>
<keyword evidence="3" id="KW-1185">Reference proteome</keyword>
<evidence type="ECO:0008006" key="4">
    <source>
        <dbReference type="Google" id="ProtNLM"/>
    </source>
</evidence>
<dbReference type="SUPFAM" id="SSF101874">
    <property type="entry name" value="YceI-like"/>
    <property type="match status" value="1"/>
</dbReference>
<keyword evidence="1" id="KW-0732">Signal</keyword>
<evidence type="ECO:0000313" key="2">
    <source>
        <dbReference type="EMBL" id="MBB3187491.1"/>
    </source>
</evidence>
<protein>
    <recommendedName>
        <fullName evidence="4">YceI-like domain-containing protein</fullName>
    </recommendedName>
</protein>
<gene>
    <name evidence="2" type="ORF">FHX64_001654</name>
</gene>
<dbReference type="Gene3D" id="2.40.128.110">
    <property type="entry name" value="Lipid/polyisoprenoid-binding, YceI-like"/>
    <property type="match status" value="1"/>
</dbReference>
<dbReference type="Proteomes" id="UP000544222">
    <property type="component" value="Unassembled WGS sequence"/>
</dbReference>
<evidence type="ECO:0000256" key="1">
    <source>
        <dbReference type="SAM" id="SignalP"/>
    </source>
</evidence>
<sequence length="198" mass="22500">MIVRRRKYSFTVLLLAFVLVVPVRAATSHMALCFSLQQLSIDGHTNVNTFWLKYARNNSPLISSDFSTQQESLFAVSIPVNEFVFSNHLMKHDFLSMIHADQYPDIRIQLKDLQKIASFQKDSTDVVNVDITLAGIKRSVSVVCNIDKGDECHFDVTGTKAMKLSDFELIPPAKFFGLVKVNDDIVIHFEIRLILHNN</sequence>
<dbReference type="AlphaFoldDB" id="A0A7W5H2J2"/>
<proteinExistence type="predicted"/>
<accession>A0A7W5H2J2</accession>
<feature type="signal peptide" evidence="1">
    <location>
        <begin position="1"/>
        <end position="25"/>
    </location>
</feature>
<dbReference type="InterPro" id="IPR036761">
    <property type="entry name" value="TTHA0802/YceI-like_sf"/>
</dbReference>
<feature type="chain" id="PRO_5031462917" description="YceI-like domain-containing protein" evidence="1">
    <location>
        <begin position="26"/>
        <end position="198"/>
    </location>
</feature>
<name>A0A7W5H2J2_9PORP</name>
<comment type="caution">
    <text evidence="2">The sequence shown here is derived from an EMBL/GenBank/DDBJ whole genome shotgun (WGS) entry which is preliminary data.</text>
</comment>
<dbReference type="EMBL" id="JACHYB010000001">
    <property type="protein sequence ID" value="MBB3187491.1"/>
    <property type="molecule type" value="Genomic_DNA"/>
</dbReference>